<organism evidence="3 4">
    <name type="scientific">Trichocoleus desertorum GB2-A4</name>
    <dbReference type="NCBI Taxonomy" id="2933944"/>
    <lineage>
        <taxon>Bacteria</taxon>
        <taxon>Bacillati</taxon>
        <taxon>Cyanobacteriota</taxon>
        <taxon>Cyanophyceae</taxon>
        <taxon>Leptolyngbyales</taxon>
        <taxon>Trichocoleusaceae</taxon>
        <taxon>Trichocoleus</taxon>
    </lineage>
</organism>
<proteinExistence type="predicted"/>
<dbReference type="Proteomes" id="UP001464891">
    <property type="component" value="Unassembled WGS sequence"/>
</dbReference>
<keyword evidence="2" id="KW-0812">Transmembrane</keyword>
<evidence type="ECO:0000256" key="2">
    <source>
        <dbReference type="SAM" id="Phobius"/>
    </source>
</evidence>
<dbReference type="RefSeq" id="WP_190437040.1">
    <property type="nucleotide sequence ID" value="NZ_JAMPKM010000009.1"/>
</dbReference>
<keyword evidence="2" id="KW-1133">Transmembrane helix</keyword>
<gene>
    <name evidence="3" type="ORF">NC998_15685</name>
</gene>
<evidence type="ECO:0000313" key="4">
    <source>
        <dbReference type="Proteomes" id="UP001464891"/>
    </source>
</evidence>
<feature type="region of interest" description="Disordered" evidence="1">
    <location>
        <begin position="36"/>
        <end position="83"/>
    </location>
</feature>
<feature type="transmembrane region" description="Helical" evidence="2">
    <location>
        <begin position="6"/>
        <end position="29"/>
    </location>
</feature>
<evidence type="ECO:0000313" key="3">
    <source>
        <dbReference type="EMBL" id="MEP0818540.1"/>
    </source>
</evidence>
<protein>
    <submittedName>
        <fullName evidence="3">Uncharacterized protein</fullName>
    </submittedName>
</protein>
<accession>A0ABV0JBS8</accession>
<reference evidence="3 4" key="1">
    <citation type="submission" date="2022-04" db="EMBL/GenBank/DDBJ databases">
        <title>Positive selection, recombination, and allopatry shape intraspecific diversity of widespread and dominant cyanobacteria.</title>
        <authorList>
            <person name="Wei J."/>
            <person name="Shu W."/>
            <person name="Hu C."/>
        </authorList>
    </citation>
    <scope>NUCLEOTIDE SEQUENCE [LARGE SCALE GENOMIC DNA]</scope>
    <source>
        <strain evidence="3 4">GB2-A4</strain>
    </source>
</reference>
<comment type="caution">
    <text evidence="3">The sequence shown here is derived from an EMBL/GenBank/DDBJ whole genome shotgun (WGS) entry which is preliminary data.</text>
</comment>
<name>A0ABV0JBS8_9CYAN</name>
<evidence type="ECO:0000256" key="1">
    <source>
        <dbReference type="SAM" id="MobiDB-lite"/>
    </source>
</evidence>
<keyword evidence="4" id="KW-1185">Reference proteome</keyword>
<keyword evidence="2" id="KW-0472">Membrane</keyword>
<dbReference type="EMBL" id="JAMPKM010000009">
    <property type="protein sequence ID" value="MEP0818540.1"/>
    <property type="molecule type" value="Genomic_DNA"/>
</dbReference>
<sequence>MEATVANILVIAALGLLITVTGGVAYLTAVDWRDRRRREQEQREQVPGRVRREQEQQEKSRGRNRRGKEQREKTPGRRAKKSE</sequence>